<proteinExistence type="predicted"/>
<protein>
    <recommendedName>
        <fullName evidence="1">Glycosyl transferase family 1 domain-containing protein</fullName>
    </recommendedName>
</protein>
<dbReference type="OrthoDB" id="5906768at2"/>
<dbReference type="PATRIC" id="fig|1121939.11.peg.464"/>
<evidence type="ECO:0000259" key="1">
    <source>
        <dbReference type="Pfam" id="PF00534"/>
    </source>
</evidence>
<evidence type="ECO:0000313" key="3">
    <source>
        <dbReference type="Proteomes" id="UP000014463"/>
    </source>
</evidence>
<name>S2KUE7_LITA3</name>
<dbReference type="Pfam" id="PF00534">
    <property type="entry name" value="Glycos_transf_1"/>
    <property type="match status" value="1"/>
</dbReference>
<dbReference type="PANTHER" id="PTHR12526">
    <property type="entry name" value="GLYCOSYLTRANSFERASE"/>
    <property type="match status" value="1"/>
</dbReference>
<dbReference type="eggNOG" id="COG0438">
    <property type="taxonomic scope" value="Bacteria"/>
</dbReference>
<dbReference type="Gene3D" id="3.40.50.2000">
    <property type="entry name" value="Glycogen Phosphorylase B"/>
    <property type="match status" value="1"/>
</dbReference>
<accession>S2KUE7</accession>
<dbReference type="RefSeq" id="WP_016414937.1">
    <property type="nucleotide sequence ID" value="NZ_AUAB01000027.1"/>
</dbReference>
<evidence type="ECO:0000313" key="2">
    <source>
        <dbReference type="EMBL" id="EPC04203.1"/>
    </source>
</evidence>
<comment type="caution">
    <text evidence="2">The sequence shown here is derived from an EMBL/GenBank/DDBJ whole genome shotgun (WGS) entry which is preliminary data.</text>
</comment>
<reference evidence="2 3" key="1">
    <citation type="journal article" date="2013" name="Genome Announc.">
        <title>Draft genome sequence of the moderately halophilic gammaproteobacterium Halomonas anticariensis FP35.</title>
        <authorList>
            <person name="Tahrioui A."/>
            <person name="Quesada E."/>
            <person name="Llamas I."/>
        </authorList>
    </citation>
    <scope>NUCLEOTIDE SEQUENCE [LARGE SCALE GENOMIC DNA]</scope>
    <source>
        <strain evidence="3">DSM 16096 / CECT 5854 / LMG 22089 / FP35</strain>
    </source>
</reference>
<dbReference type="EMBL" id="ASTJ01000011">
    <property type="protein sequence ID" value="EPC04203.1"/>
    <property type="molecule type" value="Genomic_DNA"/>
</dbReference>
<dbReference type="STRING" id="1121939.L861_02500"/>
<dbReference type="PANTHER" id="PTHR12526:SF630">
    <property type="entry name" value="GLYCOSYLTRANSFERASE"/>
    <property type="match status" value="1"/>
</dbReference>
<dbReference type="CDD" id="cd03801">
    <property type="entry name" value="GT4_PimA-like"/>
    <property type="match status" value="1"/>
</dbReference>
<organism evidence="2 3">
    <name type="scientific">Litchfieldella anticariensis (strain DSM 16096 / CECT 5854 / CIP 108499 / LMG 22089 / FP35)</name>
    <name type="common">Halomonas anticariensis</name>
    <dbReference type="NCBI Taxonomy" id="1121939"/>
    <lineage>
        <taxon>Bacteria</taxon>
        <taxon>Pseudomonadati</taxon>
        <taxon>Pseudomonadota</taxon>
        <taxon>Gammaproteobacteria</taxon>
        <taxon>Oceanospirillales</taxon>
        <taxon>Halomonadaceae</taxon>
        <taxon>Litchfieldella</taxon>
    </lineage>
</organism>
<dbReference type="Proteomes" id="UP000014463">
    <property type="component" value="Unassembled WGS sequence"/>
</dbReference>
<keyword evidence="3" id="KW-1185">Reference proteome</keyword>
<sequence length="374" mass="41707">MKVISANDSIRRESASDVRICLIGNLGGDSAGQNGQILRTRLVVAELQKHLGDERVRCIDTHDFNTQPLAKLRDIQRGFRDAEQVIIMPAERGLKHLLPFYLYWRWCYSVPVHYLVIGGWLPEFIHHHPWLIRGLRKLDSVHVQSFRMIECLAGLGFDNLRWLPNFRDFPRERPLSSGVGDPLRLVFLSRMIPEKGADFAIEAVDSLNADNKRTCCSLDLYGPVSEDNATWLDGLLQGRGEAIAYRGALTPESVLEVLSRYDALIFPTRYEGEGFPGVVVEAYAAGIPVIASDWQDNGEVVTDGVTGLLFSSGDVNSLKKRLDWLIHHGDALLAMKTAAREAAASYHVDVVLPSLLAAMSINVVTADSRVRELH</sequence>
<gene>
    <name evidence="2" type="ORF">L861_02500</name>
</gene>
<dbReference type="AlphaFoldDB" id="S2KUE7"/>
<feature type="domain" description="Glycosyl transferase family 1" evidence="1">
    <location>
        <begin position="181"/>
        <end position="341"/>
    </location>
</feature>
<dbReference type="InterPro" id="IPR001296">
    <property type="entry name" value="Glyco_trans_1"/>
</dbReference>
<dbReference type="SUPFAM" id="SSF53756">
    <property type="entry name" value="UDP-Glycosyltransferase/glycogen phosphorylase"/>
    <property type="match status" value="1"/>
</dbReference>